<accession>A0A367EEK4</accession>
<feature type="non-terminal residue" evidence="1">
    <location>
        <position position="1"/>
    </location>
</feature>
<dbReference type="InterPro" id="IPR043504">
    <property type="entry name" value="Peptidase_S1_PA_chymotrypsin"/>
</dbReference>
<evidence type="ECO:0000313" key="2">
    <source>
        <dbReference type="Proteomes" id="UP000253094"/>
    </source>
</evidence>
<proteinExistence type="predicted"/>
<dbReference type="AlphaFoldDB" id="A0A367EEK4"/>
<comment type="caution">
    <text evidence="1">The sequence shown here is derived from an EMBL/GenBank/DDBJ whole genome shotgun (WGS) entry which is preliminary data.</text>
</comment>
<evidence type="ECO:0000313" key="1">
    <source>
        <dbReference type="EMBL" id="RCG16199.1"/>
    </source>
</evidence>
<dbReference type="Gene3D" id="2.40.10.10">
    <property type="entry name" value="Trypsin-like serine proteases"/>
    <property type="match status" value="1"/>
</dbReference>
<gene>
    <name evidence="1" type="ORF">DQ384_40160</name>
</gene>
<protein>
    <recommendedName>
        <fullName evidence="3">Serine protease</fullName>
    </recommendedName>
</protein>
<dbReference type="InterPro" id="IPR009003">
    <property type="entry name" value="Peptidase_S1_PA"/>
</dbReference>
<organism evidence="1 2">
    <name type="scientific">Sphaerisporangium album</name>
    <dbReference type="NCBI Taxonomy" id="509200"/>
    <lineage>
        <taxon>Bacteria</taxon>
        <taxon>Bacillati</taxon>
        <taxon>Actinomycetota</taxon>
        <taxon>Actinomycetes</taxon>
        <taxon>Streptosporangiales</taxon>
        <taxon>Streptosporangiaceae</taxon>
        <taxon>Sphaerisporangium</taxon>
    </lineage>
</organism>
<reference evidence="1 2" key="1">
    <citation type="submission" date="2018-06" db="EMBL/GenBank/DDBJ databases">
        <title>Sphaerisporangium craniellae sp. nov., isolated from a marine sponge in the South China Sea.</title>
        <authorList>
            <person name="Li L."/>
        </authorList>
    </citation>
    <scope>NUCLEOTIDE SEQUENCE [LARGE SCALE GENOMIC DNA]</scope>
    <source>
        <strain evidence="1 2">CCTCC AA 208026</strain>
    </source>
</reference>
<name>A0A367EEK4_9ACTN</name>
<dbReference type="EMBL" id="QOIL01000055">
    <property type="protein sequence ID" value="RCG16199.1"/>
    <property type="molecule type" value="Genomic_DNA"/>
</dbReference>
<dbReference type="SUPFAM" id="SSF50494">
    <property type="entry name" value="Trypsin-like serine proteases"/>
    <property type="match status" value="1"/>
</dbReference>
<sequence>TWNQKIGQPVYAFGYPASAHPDGDKPFTGVTPKWCYGKTFAAAPAAAFKAEAQIGLKCSMTAGSSGGPWILKYSNTKRLGYINGVTSLIGDADANGRIDFSTSAYFDSETYAIYKAAANLWSGKIVAADGDFVTKA</sequence>
<keyword evidence="2" id="KW-1185">Reference proteome</keyword>
<evidence type="ECO:0008006" key="3">
    <source>
        <dbReference type="Google" id="ProtNLM"/>
    </source>
</evidence>
<dbReference type="Proteomes" id="UP000253094">
    <property type="component" value="Unassembled WGS sequence"/>
</dbReference>